<dbReference type="SUPFAM" id="SSF46894">
    <property type="entry name" value="C-terminal effector domain of the bipartite response regulators"/>
    <property type="match status" value="1"/>
</dbReference>
<dbReference type="SMART" id="SM00240">
    <property type="entry name" value="FHA"/>
    <property type="match status" value="1"/>
</dbReference>
<dbReference type="PROSITE" id="PS50006">
    <property type="entry name" value="FHA_DOMAIN"/>
    <property type="match status" value="1"/>
</dbReference>
<evidence type="ECO:0000259" key="6">
    <source>
        <dbReference type="PROSITE" id="PS51755"/>
    </source>
</evidence>
<keyword evidence="3" id="KW-0804">Transcription</keyword>
<dbReference type="InterPro" id="IPR016032">
    <property type="entry name" value="Sig_transdc_resp-reg_C-effctor"/>
</dbReference>
<dbReference type="InterPro" id="IPR036388">
    <property type="entry name" value="WH-like_DNA-bd_sf"/>
</dbReference>
<evidence type="ECO:0000313" key="8">
    <source>
        <dbReference type="Proteomes" id="UP001306950"/>
    </source>
</evidence>
<proteinExistence type="predicted"/>
<reference evidence="7 8" key="1">
    <citation type="submission" date="2024-02" db="EMBL/GenBank/DDBJ databases">
        <title>A nitrogen-fixing paenibacillus bacterium.</title>
        <authorList>
            <person name="Zhang W.L."/>
            <person name="Chen S.F."/>
        </authorList>
    </citation>
    <scope>NUCLEOTIDE SEQUENCE [LARGE SCALE GENOMIC DNA]</scope>
    <source>
        <strain evidence="7 8">M1</strain>
    </source>
</reference>
<feature type="DNA-binding region" description="OmpR/PhoB-type" evidence="4">
    <location>
        <begin position="119"/>
        <end position="222"/>
    </location>
</feature>
<organism evidence="7 8">
    <name type="scientific">Paenibacillus haidiansis</name>
    <dbReference type="NCBI Taxonomy" id="1574488"/>
    <lineage>
        <taxon>Bacteria</taxon>
        <taxon>Bacillati</taxon>
        <taxon>Bacillota</taxon>
        <taxon>Bacilli</taxon>
        <taxon>Bacillales</taxon>
        <taxon>Paenibacillaceae</taxon>
        <taxon>Paenibacillus</taxon>
    </lineage>
</organism>
<evidence type="ECO:0000313" key="7">
    <source>
        <dbReference type="EMBL" id="MEF2965903.1"/>
    </source>
</evidence>
<dbReference type="Gene3D" id="2.60.200.20">
    <property type="match status" value="1"/>
</dbReference>
<sequence>MYIIRGEPYRPGTCINLSEPDTEVGRASKDNSPDVAFSNIFISRKHLQIRREGEKAVLYDLGSRHGSEVNGVRVIPYAPYVLETNDRIELARGTAVLHFSYTTGEQTLEFDALRTEPERVESEAGHVTILWEKRECHIDGHKIPMSEKEFLLIQLLHQHINRLVTMAEIKSVVWHDRALGNDGLPDVTADEISALIYRIRKKYGKDAFRITAVRGNGYILEGDSYT</sequence>
<accession>A0ABU7VQ93</accession>
<comment type="caution">
    <text evidence="7">The sequence shown here is derived from an EMBL/GenBank/DDBJ whole genome shotgun (WGS) entry which is preliminary data.</text>
</comment>
<keyword evidence="1" id="KW-0805">Transcription regulation</keyword>
<evidence type="ECO:0000256" key="1">
    <source>
        <dbReference type="ARBA" id="ARBA00023015"/>
    </source>
</evidence>
<gene>
    <name evidence="7" type="ORF">V3851_08685</name>
</gene>
<protein>
    <submittedName>
        <fullName evidence="7">FHA domain-containing protein</fullName>
    </submittedName>
</protein>
<dbReference type="SUPFAM" id="SSF49879">
    <property type="entry name" value="SMAD/FHA domain"/>
    <property type="match status" value="1"/>
</dbReference>
<evidence type="ECO:0000259" key="5">
    <source>
        <dbReference type="PROSITE" id="PS50006"/>
    </source>
</evidence>
<name>A0ABU7VQ93_9BACL</name>
<dbReference type="PROSITE" id="PS51755">
    <property type="entry name" value="OMPR_PHOB"/>
    <property type="match status" value="1"/>
</dbReference>
<keyword evidence="8" id="KW-1185">Reference proteome</keyword>
<evidence type="ECO:0000256" key="2">
    <source>
        <dbReference type="ARBA" id="ARBA00023125"/>
    </source>
</evidence>
<dbReference type="SMART" id="SM00862">
    <property type="entry name" value="Trans_reg_C"/>
    <property type="match status" value="1"/>
</dbReference>
<dbReference type="RefSeq" id="WP_331846129.1">
    <property type="nucleotide sequence ID" value="NZ_JAZHPZ010000003.1"/>
</dbReference>
<feature type="domain" description="OmpR/PhoB-type" evidence="6">
    <location>
        <begin position="119"/>
        <end position="222"/>
    </location>
</feature>
<evidence type="ECO:0000256" key="3">
    <source>
        <dbReference type="ARBA" id="ARBA00023163"/>
    </source>
</evidence>
<dbReference type="EMBL" id="JAZHPZ010000003">
    <property type="protein sequence ID" value="MEF2965903.1"/>
    <property type="molecule type" value="Genomic_DNA"/>
</dbReference>
<dbReference type="InterPro" id="IPR000253">
    <property type="entry name" value="FHA_dom"/>
</dbReference>
<dbReference type="CDD" id="cd00383">
    <property type="entry name" value="trans_reg_C"/>
    <property type="match status" value="1"/>
</dbReference>
<dbReference type="InterPro" id="IPR001867">
    <property type="entry name" value="OmpR/PhoB-type_DNA-bd"/>
</dbReference>
<dbReference type="InterPro" id="IPR008984">
    <property type="entry name" value="SMAD_FHA_dom_sf"/>
</dbReference>
<dbReference type="CDD" id="cd00060">
    <property type="entry name" value="FHA"/>
    <property type="match status" value="1"/>
</dbReference>
<dbReference type="Pfam" id="PF00486">
    <property type="entry name" value="Trans_reg_C"/>
    <property type="match status" value="1"/>
</dbReference>
<feature type="domain" description="FHA" evidence="5">
    <location>
        <begin position="22"/>
        <end position="74"/>
    </location>
</feature>
<dbReference type="Gene3D" id="1.10.10.10">
    <property type="entry name" value="Winged helix-like DNA-binding domain superfamily/Winged helix DNA-binding domain"/>
    <property type="match status" value="1"/>
</dbReference>
<dbReference type="Proteomes" id="UP001306950">
    <property type="component" value="Unassembled WGS sequence"/>
</dbReference>
<evidence type="ECO:0000256" key="4">
    <source>
        <dbReference type="PROSITE-ProRule" id="PRU01091"/>
    </source>
</evidence>
<keyword evidence="2 4" id="KW-0238">DNA-binding</keyword>
<dbReference type="Pfam" id="PF00498">
    <property type="entry name" value="FHA"/>
    <property type="match status" value="1"/>
</dbReference>